<gene>
    <name evidence="3" type="primary">NCS2</name>
    <name evidence="3" type="synonym">CTU2</name>
    <name evidence="4" type="ORF">VN97_g1484</name>
</gene>
<proteinExistence type="inferred from homology"/>
<dbReference type="GO" id="GO:0005829">
    <property type="term" value="C:cytosol"/>
    <property type="evidence" value="ECO:0007669"/>
    <property type="project" value="TreeGrafter"/>
</dbReference>
<dbReference type="GO" id="GO:0002143">
    <property type="term" value="P:tRNA wobble position uridine thiolation"/>
    <property type="evidence" value="ECO:0007669"/>
    <property type="project" value="TreeGrafter"/>
</dbReference>
<accession>A0AAI9XCM9</accession>
<evidence type="ECO:0000256" key="3">
    <source>
        <dbReference type="HAMAP-Rule" id="MF_03054"/>
    </source>
</evidence>
<evidence type="ECO:0000313" key="4">
    <source>
        <dbReference type="EMBL" id="KAJ9491744.1"/>
    </source>
</evidence>
<dbReference type="GO" id="GO:0032447">
    <property type="term" value="P:protein urmylation"/>
    <property type="evidence" value="ECO:0007669"/>
    <property type="project" value="UniProtKB-UniRule"/>
</dbReference>
<dbReference type="Gene3D" id="3.40.50.620">
    <property type="entry name" value="HUPs"/>
    <property type="match status" value="1"/>
</dbReference>
<dbReference type="GO" id="GO:0000049">
    <property type="term" value="F:tRNA binding"/>
    <property type="evidence" value="ECO:0007669"/>
    <property type="project" value="InterPro"/>
</dbReference>
<comment type="pathway">
    <text evidence="3">tRNA modification; 5-methoxycarbonylmethyl-2-thiouridine-tRNA biosynthesis.</text>
</comment>
<dbReference type="HAMAP" id="MF_03054">
    <property type="entry name" value="CTU2"/>
    <property type="match status" value="1"/>
</dbReference>
<reference evidence="4" key="2">
    <citation type="journal article" date="2016" name="Fungal Biol.">
        <title>Ochratoxin A production by Penicillium thymicola.</title>
        <authorList>
            <person name="Nguyen H.D.T."/>
            <person name="McMullin D.R."/>
            <person name="Ponomareva E."/>
            <person name="Riley R."/>
            <person name="Pomraning K.R."/>
            <person name="Baker S.E."/>
            <person name="Seifert K.A."/>
        </authorList>
    </citation>
    <scope>NUCLEOTIDE SEQUENCE</scope>
    <source>
        <strain evidence="4">DAOM 180753</strain>
    </source>
</reference>
<reference evidence="4" key="1">
    <citation type="submission" date="2015-06" db="EMBL/GenBank/DDBJ databases">
        <authorList>
            <person name="Nguyen H."/>
        </authorList>
    </citation>
    <scope>NUCLEOTIDE SEQUENCE</scope>
    <source>
        <strain evidence="4">DAOM 180753</strain>
    </source>
</reference>
<comment type="similarity">
    <text evidence="3">Belongs to the CTU2/NCS2 family.</text>
</comment>
<organism evidence="4 5">
    <name type="scientific">Penicillium thymicola</name>
    <dbReference type="NCBI Taxonomy" id="293382"/>
    <lineage>
        <taxon>Eukaryota</taxon>
        <taxon>Fungi</taxon>
        <taxon>Dikarya</taxon>
        <taxon>Ascomycota</taxon>
        <taxon>Pezizomycotina</taxon>
        <taxon>Eurotiomycetes</taxon>
        <taxon>Eurotiomycetidae</taxon>
        <taxon>Eurotiales</taxon>
        <taxon>Aspergillaceae</taxon>
        <taxon>Penicillium</taxon>
    </lineage>
</organism>
<keyword evidence="5" id="KW-1185">Reference proteome</keyword>
<dbReference type="PANTHER" id="PTHR20882">
    <property type="entry name" value="CYTOPLASMIC TRNA 2-THIOLATION PROTEIN 2"/>
    <property type="match status" value="1"/>
</dbReference>
<keyword evidence="2 3" id="KW-0819">tRNA processing</keyword>
<dbReference type="EMBL" id="LACB01000025">
    <property type="protein sequence ID" value="KAJ9491744.1"/>
    <property type="molecule type" value="Genomic_DNA"/>
</dbReference>
<evidence type="ECO:0000256" key="1">
    <source>
        <dbReference type="ARBA" id="ARBA00022490"/>
    </source>
</evidence>
<evidence type="ECO:0000313" key="5">
    <source>
        <dbReference type="Proteomes" id="UP001227192"/>
    </source>
</evidence>
<dbReference type="Pfam" id="PF10288">
    <property type="entry name" value="CTU2"/>
    <property type="match status" value="1"/>
</dbReference>
<comment type="caution">
    <text evidence="4">The sequence shown here is derived from an EMBL/GenBank/DDBJ whole genome shotgun (WGS) entry which is preliminary data.</text>
</comment>
<dbReference type="InterPro" id="IPR019407">
    <property type="entry name" value="CTU2"/>
</dbReference>
<protein>
    <recommendedName>
        <fullName evidence="3">Cytoplasmic tRNA 2-thiolation protein 2</fullName>
    </recommendedName>
</protein>
<comment type="subcellular location">
    <subcellularLocation>
        <location evidence="3">Cytoplasm</location>
    </subcellularLocation>
</comment>
<dbReference type="InterPro" id="IPR014729">
    <property type="entry name" value="Rossmann-like_a/b/a_fold"/>
</dbReference>
<dbReference type="SUPFAM" id="SSF52402">
    <property type="entry name" value="Adenine nucleotide alpha hydrolases-like"/>
    <property type="match status" value="1"/>
</dbReference>
<name>A0AAI9XCM9_PENTH</name>
<comment type="function">
    <text evidence="3">Plays a central role in 2-thiolation of mcm(5)S(2)U at tRNA wobble positions of tRNA(Lys), tRNA(Glu) and tRNA(Gln). May act by forming a heterodimer with NCS6 that ligates sulfur from thiocarboxylated URM1 onto the uridine of tRNAs at wobble position. Prior mcm(5) tRNA modification by the elongator complex is required for 2-thiolation. May also be involved in protein urmylation.</text>
</comment>
<evidence type="ECO:0000256" key="2">
    <source>
        <dbReference type="ARBA" id="ARBA00022694"/>
    </source>
</evidence>
<dbReference type="Proteomes" id="UP001227192">
    <property type="component" value="Unassembled WGS sequence"/>
</dbReference>
<dbReference type="AlphaFoldDB" id="A0AAI9XCM9"/>
<sequence>MVVVCYSSPGFNRQSFRAVIMPAKELNKSCMECKDAEFELTVRKRQLCMYATSRQSTTPPAHTHKVHSRLSVYRAFGLDGPKTQLLLPVSFGVSSSVLLHILNADRQHRLGNGRPLGYDFKILVIEPSTVAATGIPFDQNYEALEKNFPMHTISRIPFHSIFDHVPEMEEIMQEYAGSIFIDDSTRSNEERLAAFRASISTPTSRTDVDTVLLTRLIVEFAKKSGCESVIWGDSDSRLAAKALAGVAKGRGASLTWQVSDGMSPWGVRFEYPLRDLYKAELLQYESVCAELSDIVIHDQPPSDNVLTKNLSIDELMLRYVQNQGAKYPGVMANVARTANKLNPSTSDNAPTCVLCAGLVGNVKGNSGVTVANQAEDNHSSQFCYGCMRSRPEELC</sequence>
<dbReference type="PANTHER" id="PTHR20882:SF14">
    <property type="entry name" value="CYTOPLASMIC TRNA 2-THIOLATION PROTEIN 2"/>
    <property type="match status" value="1"/>
</dbReference>
<dbReference type="GO" id="GO:0016783">
    <property type="term" value="F:sulfurtransferase activity"/>
    <property type="evidence" value="ECO:0007669"/>
    <property type="project" value="TreeGrafter"/>
</dbReference>
<dbReference type="GO" id="GO:0016779">
    <property type="term" value="F:nucleotidyltransferase activity"/>
    <property type="evidence" value="ECO:0007669"/>
    <property type="project" value="UniProtKB-UniRule"/>
</dbReference>
<keyword evidence="1 3" id="KW-0963">Cytoplasm</keyword>